<gene>
    <name evidence="3" type="ORF">B9G79_06625</name>
</gene>
<feature type="transmembrane region" description="Helical" evidence="1">
    <location>
        <begin position="38"/>
        <end position="56"/>
    </location>
</feature>
<evidence type="ECO:0000313" key="4">
    <source>
        <dbReference type="Proteomes" id="UP000197003"/>
    </source>
</evidence>
<dbReference type="EMBL" id="CP020946">
    <property type="protein sequence ID" value="ASD63264.1"/>
    <property type="molecule type" value="Genomic_DNA"/>
</dbReference>
<evidence type="ECO:0000313" key="3">
    <source>
        <dbReference type="EMBL" id="ASD63264.1"/>
    </source>
</evidence>
<protein>
    <submittedName>
        <fullName evidence="3">PilZ domain-containing protein</fullName>
    </submittedName>
</protein>
<dbReference type="SUPFAM" id="SSF141371">
    <property type="entry name" value="PilZ domain-like"/>
    <property type="match status" value="1"/>
</dbReference>
<feature type="transmembrane region" description="Helical" evidence="1">
    <location>
        <begin position="63"/>
        <end position="82"/>
    </location>
</feature>
<dbReference type="Gene3D" id="2.40.10.220">
    <property type="entry name" value="predicted glycosyltransferase like domains"/>
    <property type="match status" value="1"/>
</dbReference>
<dbReference type="OrthoDB" id="5290984at2"/>
<evidence type="ECO:0000259" key="2">
    <source>
        <dbReference type="Pfam" id="PF07238"/>
    </source>
</evidence>
<dbReference type="Proteomes" id="UP000197003">
    <property type="component" value="Chromosome"/>
</dbReference>
<keyword evidence="1" id="KW-1133">Transmembrane helix</keyword>
<feature type="transmembrane region" description="Helical" evidence="1">
    <location>
        <begin position="12"/>
        <end position="32"/>
    </location>
</feature>
<keyword evidence="1" id="KW-0812">Transmembrane</keyword>
<organism evidence="3 4">
    <name type="scientific">Bdellovibrio bacteriovorus</name>
    <dbReference type="NCBI Taxonomy" id="959"/>
    <lineage>
        <taxon>Bacteria</taxon>
        <taxon>Pseudomonadati</taxon>
        <taxon>Bdellovibrionota</taxon>
        <taxon>Bdellovibrionia</taxon>
        <taxon>Bdellovibrionales</taxon>
        <taxon>Pseudobdellovibrionaceae</taxon>
        <taxon>Bdellovibrio</taxon>
    </lineage>
</organism>
<dbReference type="AlphaFoldDB" id="A0A1Z3N715"/>
<feature type="transmembrane region" description="Helical" evidence="1">
    <location>
        <begin position="94"/>
        <end position="114"/>
    </location>
</feature>
<evidence type="ECO:0000256" key="1">
    <source>
        <dbReference type="SAM" id="Phobius"/>
    </source>
</evidence>
<feature type="domain" description="PilZ" evidence="2">
    <location>
        <begin position="135"/>
        <end position="217"/>
    </location>
</feature>
<keyword evidence="1" id="KW-0472">Membrane</keyword>
<sequence>METKSPALERPRAVEMAAAVLMFTPVLDLIMMQRTGVAVLNWVGWVSVFGAGLTLMIRHKLSWVLGMILCGIFVISTLVSLFKGFGVVDPAISTARVLDCLLVLFIVGTVFSFFRYPYLDRRQNWFAPTGDRFVVVTPVVLNGKVNGETVDLSYTGARISVPEGVESFKKDQVLTLVLSEINDIQCKAKVIDVKDKVLRIHFDGLSSSEKDLLRQWLGSQNLQKT</sequence>
<dbReference type="InterPro" id="IPR009875">
    <property type="entry name" value="PilZ_domain"/>
</dbReference>
<accession>A0A1Z3N715</accession>
<dbReference type="RefSeq" id="WP_088564819.1">
    <property type="nucleotide sequence ID" value="NZ_CP020946.1"/>
</dbReference>
<proteinExistence type="predicted"/>
<reference evidence="3 4" key="1">
    <citation type="submission" date="2017-04" db="EMBL/GenBank/DDBJ databases">
        <title>Whole genome sequence of Bdellovibrio bacteriovorus strain SSB218315.</title>
        <authorList>
            <person name="Oyedara O."/>
            <person name="Rodriguez-Perez M.A."/>
        </authorList>
    </citation>
    <scope>NUCLEOTIDE SEQUENCE [LARGE SCALE GENOMIC DNA]</scope>
    <source>
        <strain evidence="3 4">SSB218315</strain>
    </source>
</reference>
<name>A0A1Z3N715_BDEBC</name>
<dbReference type="GO" id="GO:0035438">
    <property type="term" value="F:cyclic-di-GMP binding"/>
    <property type="evidence" value="ECO:0007669"/>
    <property type="project" value="InterPro"/>
</dbReference>
<dbReference type="Pfam" id="PF07238">
    <property type="entry name" value="PilZ"/>
    <property type="match status" value="1"/>
</dbReference>